<keyword evidence="2" id="KW-1185">Reference proteome</keyword>
<evidence type="ECO:0000313" key="2">
    <source>
        <dbReference type="Proteomes" id="UP001153678"/>
    </source>
</evidence>
<dbReference type="AlphaFoldDB" id="A0A9W4SWI6"/>
<dbReference type="Proteomes" id="UP001153678">
    <property type="component" value="Unassembled WGS sequence"/>
</dbReference>
<evidence type="ECO:0000313" key="1">
    <source>
        <dbReference type="EMBL" id="CAI2184198.1"/>
    </source>
</evidence>
<sequence>MGNNHESFFFTQKNDNQIYHVNFKEIPQILELDELDMIVTYQVQSYSCVFYHHQNDSNKVYKITCEKVSHALIVEYLNKSIHGIEFKQNEQHKEYLKFSNEQRKNLEYNLKQYLFNYLTPKVIEKSNMINKL</sequence>
<proteinExistence type="predicted"/>
<organism evidence="1 2">
    <name type="scientific">Funneliformis geosporum</name>
    <dbReference type="NCBI Taxonomy" id="1117311"/>
    <lineage>
        <taxon>Eukaryota</taxon>
        <taxon>Fungi</taxon>
        <taxon>Fungi incertae sedis</taxon>
        <taxon>Mucoromycota</taxon>
        <taxon>Glomeromycotina</taxon>
        <taxon>Glomeromycetes</taxon>
        <taxon>Glomerales</taxon>
        <taxon>Glomeraceae</taxon>
        <taxon>Funneliformis</taxon>
    </lineage>
</organism>
<accession>A0A9W4SWI6</accession>
<gene>
    <name evidence="1" type="ORF">FWILDA_LOCUS11460</name>
</gene>
<dbReference type="EMBL" id="CAMKVN010003257">
    <property type="protein sequence ID" value="CAI2184198.1"/>
    <property type="molecule type" value="Genomic_DNA"/>
</dbReference>
<protein>
    <submittedName>
        <fullName evidence="1">10314_t:CDS:1</fullName>
    </submittedName>
</protein>
<comment type="caution">
    <text evidence="1">The sequence shown here is derived from an EMBL/GenBank/DDBJ whole genome shotgun (WGS) entry which is preliminary data.</text>
</comment>
<dbReference type="OrthoDB" id="2305534at2759"/>
<name>A0A9W4SWI6_9GLOM</name>
<reference evidence="1" key="1">
    <citation type="submission" date="2022-08" db="EMBL/GenBank/DDBJ databases">
        <authorList>
            <person name="Kallberg Y."/>
            <person name="Tangrot J."/>
            <person name="Rosling A."/>
        </authorList>
    </citation>
    <scope>NUCLEOTIDE SEQUENCE</scope>
    <source>
        <strain evidence="1">Wild A</strain>
    </source>
</reference>